<reference evidence="1" key="1">
    <citation type="submission" date="2020-10" db="EMBL/GenBank/DDBJ databases">
        <authorList>
            <person name="Gilroy R."/>
        </authorList>
    </citation>
    <scope>NUCLEOTIDE SEQUENCE</scope>
    <source>
        <strain evidence="1">CHK154-7741</strain>
    </source>
</reference>
<gene>
    <name evidence="1" type="ORF">IAD26_04380</name>
</gene>
<protein>
    <submittedName>
        <fullName evidence="1">Uncharacterized protein</fullName>
    </submittedName>
</protein>
<sequence length="186" mass="20811">MSIVIKPNTEKFVSEFVGKHINSPEQRLIQGATALAMQPLIDFNNKAADDDTRAVSVARTIGKIIAGTIVGVGVRYASIYAAKQFSRYTLKEGPKYLTQINRKSKRDILLPKFDCEKTPIKKQDFLDKYDKSVKTLGTIIATFAMIFTNFLIDAPLTRIITKKLTSRVKAKIEDDKMPLEVKDAKG</sequence>
<proteinExistence type="predicted"/>
<reference evidence="1" key="2">
    <citation type="journal article" date="2021" name="PeerJ">
        <title>Extensive microbial diversity within the chicken gut microbiome revealed by metagenomics and culture.</title>
        <authorList>
            <person name="Gilroy R."/>
            <person name="Ravi A."/>
            <person name="Getino M."/>
            <person name="Pursley I."/>
            <person name="Horton D.L."/>
            <person name="Alikhan N.F."/>
            <person name="Baker D."/>
            <person name="Gharbi K."/>
            <person name="Hall N."/>
            <person name="Watson M."/>
            <person name="Adriaenssens E.M."/>
            <person name="Foster-Nyarko E."/>
            <person name="Jarju S."/>
            <person name="Secka A."/>
            <person name="Antonio M."/>
            <person name="Oren A."/>
            <person name="Chaudhuri R.R."/>
            <person name="La Ragione R."/>
            <person name="Hildebrand F."/>
            <person name="Pallen M.J."/>
        </authorList>
    </citation>
    <scope>NUCLEOTIDE SEQUENCE</scope>
    <source>
        <strain evidence="1">CHK154-7741</strain>
    </source>
</reference>
<dbReference type="AlphaFoldDB" id="A0A9D1MZM0"/>
<organism evidence="1 2">
    <name type="scientific">Candidatus Limenecus avicola</name>
    <dbReference type="NCBI Taxonomy" id="2840847"/>
    <lineage>
        <taxon>Bacteria</taxon>
        <taxon>Bacillati</taxon>
        <taxon>Bacillota</taxon>
        <taxon>Clostridia</taxon>
        <taxon>Eubacteriales</taxon>
        <taxon>Clostridiaceae</taxon>
        <taxon>Clostridiaceae incertae sedis</taxon>
        <taxon>Candidatus Limenecus</taxon>
    </lineage>
</organism>
<dbReference type="Proteomes" id="UP000886748">
    <property type="component" value="Unassembled WGS sequence"/>
</dbReference>
<evidence type="ECO:0000313" key="1">
    <source>
        <dbReference type="EMBL" id="HIU92355.1"/>
    </source>
</evidence>
<comment type="caution">
    <text evidence="1">The sequence shown here is derived from an EMBL/GenBank/DDBJ whole genome shotgun (WGS) entry which is preliminary data.</text>
</comment>
<evidence type="ECO:0000313" key="2">
    <source>
        <dbReference type="Proteomes" id="UP000886748"/>
    </source>
</evidence>
<name>A0A9D1MZM0_9CLOT</name>
<dbReference type="EMBL" id="DVOD01000031">
    <property type="protein sequence ID" value="HIU92355.1"/>
    <property type="molecule type" value="Genomic_DNA"/>
</dbReference>
<accession>A0A9D1MZM0</accession>